<feature type="region of interest" description="Disordered" evidence="4">
    <location>
        <begin position="43"/>
        <end position="152"/>
    </location>
</feature>
<feature type="region of interest" description="Disordered" evidence="4">
    <location>
        <begin position="400"/>
        <end position="445"/>
    </location>
</feature>
<accession>A0A8U1BTZ3</accession>
<dbReference type="GO" id="GO:0005634">
    <property type="term" value="C:nucleus"/>
    <property type="evidence" value="ECO:0007669"/>
    <property type="project" value="TreeGrafter"/>
</dbReference>
<feature type="signal peptide" evidence="5">
    <location>
        <begin position="1"/>
        <end position="22"/>
    </location>
</feature>
<evidence type="ECO:0000313" key="8">
    <source>
        <dbReference type="RefSeq" id="XP_038862113.1"/>
    </source>
</evidence>
<feature type="domain" description="OCA" evidence="6">
    <location>
        <begin position="161"/>
        <end position="183"/>
    </location>
</feature>
<feature type="compositionally biased region" description="Polar residues" evidence="4">
    <location>
        <begin position="70"/>
        <end position="86"/>
    </location>
</feature>
<gene>
    <name evidence="8" type="primary">c12h11orf53</name>
</gene>
<dbReference type="AlphaFoldDB" id="A0A8U1BTZ3"/>
<dbReference type="InterPro" id="IPR037655">
    <property type="entry name" value="POU2AF2"/>
</dbReference>
<keyword evidence="3" id="KW-0804">Transcription</keyword>
<dbReference type="PANTHER" id="PTHR28376">
    <property type="entry name" value="RGD1562914"/>
    <property type="match status" value="1"/>
</dbReference>
<proteinExistence type="predicted"/>
<reference evidence="8" key="1">
    <citation type="submission" date="2025-08" db="UniProtKB">
        <authorList>
            <consortium name="RefSeq"/>
        </authorList>
    </citation>
    <scope>IDENTIFICATION</scope>
    <source>
        <tissue evidence="8">White muscle</tissue>
    </source>
</reference>
<dbReference type="PANTHER" id="PTHR28376:SF1">
    <property type="entry name" value="POU DOMAIN CLASS 2-ASSOCIATING FACTOR 2"/>
    <property type="match status" value="1"/>
</dbReference>
<evidence type="ECO:0000256" key="3">
    <source>
        <dbReference type="ARBA" id="ARBA00023163"/>
    </source>
</evidence>
<name>A0A8U1BTZ3_SALNM</name>
<evidence type="ECO:0000256" key="2">
    <source>
        <dbReference type="ARBA" id="ARBA00023159"/>
    </source>
</evidence>
<evidence type="ECO:0000313" key="7">
    <source>
        <dbReference type="Proteomes" id="UP000808372"/>
    </source>
</evidence>
<evidence type="ECO:0000259" key="6">
    <source>
        <dbReference type="PROSITE" id="PS52003"/>
    </source>
</evidence>
<dbReference type="Proteomes" id="UP000808372">
    <property type="component" value="Chromosome 12"/>
</dbReference>
<dbReference type="RefSeq" id="XP_038862113.1">
    <property type="nucleotide sequence ID" value="XM_039006185.1"/>
</dbReference>
<keyword evidence="7" id="KW-1185">Reference proteome</keyword>
<evidence type="ECO:0000256" key="1">
    <source>
        <dbReference type="ARBA" id="ARBA00023015"/>
    </source>
</evidence>
<dbReference type="GO" id="GO:0043565">
    <property type="term" value="F:sequence-specific DNA binding"/>
    <property type="evidence" value="ECO:0007669"/>
    <property type="project" value="TreeGrafter"/>
</dbReference>
<dbReference type="InterPro" id="IPR047571">
    <property type="entry name" value="OCA"/>
</dbReference>
<feature type="compositionally biased region" description="Polar residues" evidence="4">
    <location>
        <begin position="333"/>
        <end position="348"/>
    </location>
</feature>
<protein>
    <submittedName>
        <fullName evidence="8">Uncharacterized protein C11orf53 homolog</fullName>
    </submittedName>
</protein>
<dbReference type="PROSITE" id="PS52003">
    <property type="entry name" value="OCA"/>
    <property type="match status" value="1"/>
</dbReference>
<sequence length="445" mass="47765">MPLWSGGSFAAVLALHSRLASARQGFHPQRGLLLPWRTELISTQPTSHGGSDPRSSQLHQTVRLPERPAHSTSSAVILGSSMTVSGQEPPETVSGQEPPETVRGQEPPETVRGQEPPETVHGQEPPETVHGQEPPETVHGQEPPETVHGQEPPATVHEYSKRVYQGVRVKHTVKDLLAEKRQRQTSVPRFNAGTSNSQAAFVQMPGSHMLPGYYSMRRPPYLTDSDFSPSTKQYSSDPYSSALGGKALSFDHPSTYPAYIDSYYTPESFGDYRGATAFSTSGGSLFPTSSLPHLLPPLPGESSNLLLRDSWEQSDGHSVSQDEVLCSEGPVPTTASSGLASPDPDSTSLYRLIPGRSGGSTLSGSQPYSLHPLEEVHYPGASYSPSSSYPSSYTYLTSPGETPGVKVSPVPSEDPGSVAATLSDASWAKDDGTGSWLPYEPRKAY</sequence>
<keyword evidence="2" id="KW-0010">Activator</keyword>
<dbReference type="GO" id="GO:0003713">
    <property type="term" value="F:transcription coactivator activity"/>
    <property type="evidence" value="ECO:0007669"/>
    <property type="project" value="TreeGrafter"/>
</dbReference>
<dbReference type="CTD" id="341032"/>
<feature type="chain" id="PRO_5036479823" evidence="5">
    <location>
        <begin position="23"/>
        <end position="445"/>
    </location>
</feature>
<keyword evidence="1" id="KW-0805">Transcription regulation</keyword>
<organism evidence="7 8">
    <name type="scientific">Salvelinus namaycush</name>
    <name type="common">Lake trout</name>
    <name type="synonym">Salmo namaycush</name>
    <dbReference type="NCBI Taxonomy" id="8040"/>
    <lineage>
        <taxon>Eukaryota</taxon>
        <taxon>Metazoa</taxon>
        <taxon>Chordata</taxon>
        <taxon>Craniata</taxon>
        <taxon>Vertebrata</taxon>
        <taxon>Euteleostomi</taxon>
        <taxon>Actinopterygii</taxon>
        <taxon>Neopterygii</taxon>
        <taxon>Teleostei</taxon>
        <taxon>Protacanthopterygii</taxon>
        <taxon>Salmoniformes</taxon>
        <taxon>Salmonidae</taxon>
        <taxon>Salmoninae</taxon>
        <taxon>Salvelinus</taxon>
    </lineage>
</organism>
<evidence type="ECO:0000256" key="4">
    <source>
        <dbReference type="SAM" id="MobiDB-lite"/>
    </source>
</evidence>
<evidence type="ECO:0000256" key="5">
    <source>
        <dbReference type="SAM" id="SignalP"/>
    </source>
</evidence>
<dbReference type="Pfam" id="PF17721">
    <property type="entry name" value="POU2AF2"/>
    <property type="match status" value="1"/>
</dbReference>
<feature type="region of interest" description="Disordered" evidence="4">
    <location>
        <begin position="312"/>
        <end position="348"/>
    </location>
</feature>
<feature type="compositionally biased region" description="Polar residues" evidence="4">
    <location>
        <begin position="43"/>
        <end position="60"/>
    </location>
</feature>
<dbReference type="GO" id="GO:0070974">
    <property type="term" value="F:POU domain binding"/>
    <property type="evidence" value="ECO:0007669"/>
    <property type="project" value="InterPro"/>
</dbReference>
<dbReference type="GeneID" id="120057619"/>
<dbReference type="KEGG" id="snh:120057619"/>
<keyword evidence="5" id="KW-0732">Signal</keyword>